<dbReference type="RefSeq" id="WP_091663475.1">
    <property type="nucleotide sequence ID" value="NZ_LT594323.1"/>
</dbReference>
<dbReference type="InterPro" id="IPR037523">
    <property type="entry name" value="VOC_core"/>
</dbReference>
<dbReference type="EMBL" id="LT594323">
    <property type="protein sequence ID" value="SBT44412.1"/>
    <property type="molecule type" value="Genomic_DNA"/>
</dbReference>
<dbReference type="PANTHER" id="PTHR34109">
    <property type="entry name" value="BNAUNNG04460D PROTEIN-RELATED"/>
    <property type="match status" value="1"/>
</dbReference>
<evidence type="ECO:0000313" key="3">
    <source>
        <dbReference type="Proteomes" id="UP000199385"/>
    </source>
</evidence>
<proteinExistence type="predicted"/>
<sequence length="122" mass="13376">MRSIYPVLRYPDAHAAIEFLTAAFDLTVHEVHDAPDGTVAHAQLGYGDDLVMLATGSAPATRPADDDYRVYVAVDDVDRHHERARAAGAEIVRAPFDTDYGSRDYAARDPAGLVWAFGTYRP</sequence>
<dbReference type="Gene3D" id="3.30.720.120">
    <property type="match status" value="1"/>
</dbReference>
<reference evidence="3" key="1">
    <citation type="submission" date="2016-06" db="EMBL/GenBank/DDBJ databases">
        <authorList>
            <person name="Varghese N."/>
            <person name="Submissions Spin"/>
        </authorList>
    </citation>
    <scope>NUCLEOTIDE SEQUENCE [LARGE SCALE GENOMIC DNA]</scope>
    <source>
        <strain evidence="3">DSM 44815</strain>
    </source>
</reference>
<dbReference type="PATRIC" id="fig|261654.4.peg.2725"/>
<dbReference type="PANTHER" id="PTHR34109:SF1">
    <property type="entry name" value="VOC DOMAIN-CONTAINING PROTEIN"/>
    <property type="match status" value="1"/>
</dbReference>
<evidence type="ECO:0000259" key="1">
    <source>
        <dbReference type="PROSITE" id="PS51819"/>
    </source>
</evidence>
<evidence type="ECO:0000313" key="2">
    <source>
        <dbReference type="EMBL" id="SBT44412.1"/>
    </source>
</evidence>
<dbReference type="STRING" id="261654.GA0070611_2680"/>
<protein>
    <submittedName>
        <fullName evidence="2">Uncharacterized conserved protein PhnB, glyoxalase superfamily</fullName>
    </submittedName>
</protein>
<feature type="domain" description="VOC" evidence="1">
    <location>
        <begin position="2"/>
        <end position="120"/>
    </location>
</feature>
<keyword evidence="3" id="KW-1185">Reference proteome</keyword>
<dbReference type="PROSITE" id="PS51819">
    <property type="entry name" value="VOC"/>
    <property type="match status" value="1"/>
</dbReference>
<dbReference type="InterPro" id="IPR029068">
    <property type="entry name" value="Glyas_Bleomycin-R_OHBP_Dase"/>
</dbReference>
<dbReference type="InterPro" id="IPR004360">
    <property type="entry name" value="Glyas_Fos-R_dOase_dom"/>
</dbReference>
<dbReference type="Gene3D" id="3.30.720.110">
    <property type="match status" value="1"/>
</dbReference>
<dbReference type="Pfam" id="PF00903">
    <property type="entry name" value="Glyoxalase"/>
    <property type="match status" value="1"/>
</dbReference>
<accession>A0A1A8ZKJ8</accession>
<dbReference type="AlphaFoldDB" id="A0A1A8ZKJ8"/>
<dbReference type="OrthoDB" id="9809391at2"/>
<name>A0A1A8ZKJ8_9ACTN</name>
<dbReference type="Proteomes" id="UP000199385">
    <property type="component" value="Chromosome I"/>
</dbReference>
<dbReference type="SUPFAM" id="SSF54593">
    <property type="entry name" value="Glyoxalase/Bleomycin resistance protein/Dihydroxybiphenyl dioxygenase"/>
    <property type="match status" value="1"/>
</dbReference>
<gene>
    <name evidence="2" type="ORF">GA0070611_2680</name>
</gene>
<organism evidence="2 3">
    <name type="scientific">Micromonospora auratinigra</name>
    <dbReference type="NCBI Taxonomy" id="261654"/>
    <lineage>
        <taxon>Bacteria</taxon>
        <taxon>Bacillati</taxon>
        <taxon>Actinomycetota</taxon>
        <taxon>Actinomycetes</taxon>
        <taxon>Micromonosporales</taxon>
        <taxon>Micromonosporaceae</taxon>
        <taxon>Micromonospora</taxon>
    </lineage>
</organism>